<feature type="compositionally biased region" description="Basic and acidic residues" evidence="2">
    <location>
        <begin position="1"/>
        <end position="10"/>
    </location>
</feature>
<dbReference type="GO" id="GO:0008233">
    <property type="term" value="F:peptidase activity"/>
    <property type="evidence" value="ECO:0007669"/>
    <property type="project" value="UniProtKB-KW"/>
</dbReference>
<dbReference type="SUPFAM" id="SSF53098">
    <property type="entry name" value="Ribonuclease H-like"/>
    <property type="match status" value="1"/>
</dbReference>
<dbReference type="Pfam" id="PF13976">
    <property type="entry name" value="gag_pre-integrs"/>
    <property type="match status" value="1"/>
</dbReference>
<dbReference type="InterPro" id="IPR025724">
    <property type="entry name" value="GAG-pre-integrase_dom"/>
</dbReference>
<feature type="region of interest" description="Disordered" evidence="2">
    <location>
        <begin position="1"/>
        <end position="48"/>
    </location>
</feature>
<keyword evidence="1" id="KW-0378">Hydrolase</keyword>
<dbReference type="InterPro" id="IPR001584">
    <property type="entry name" value="Integrase_cat-core"/>
</dbReference>
<evidence type="ECO:0000256" key="1">
    <source>
        <dbReference type="ARBA" id="ARBA00022670"/>
    </source>
</evidence>
<reference evidence="4" key="1">
    <citation type="journal article" date="2007" name="PLoS ONE">
        <title>The first genome sequence of an elite grapevine cultivar (Pinot noir Vitis vinifera L.): coping with a highly heterozygous genome.</title>
        <authorList>
            <person name="Velasco R."/>
            <person name="Zharkikh A."/>
            <person name="Troggio M."/>
            <person name="Cartwright D.A."/>
            <person name="Cestaro A."/>
            <person name="Pruss D."/>
            <person name="Pindo M."/>
            <person name="FitzGerald L.M."/>
            <person name="Vezzulli S."/>
            <person name="Reid J."/>
            <person name="Malacarne G."/>
            <person name="Iliev D."/>
            <person name="Coppola G."/>
            <person name="Wardell B."/>
            <person name="Micheletti D."/>
            <person name="Macalma T."/>
            <person name="Facci M."/>
            <person name="Mitchell J.T."/>
            <person name="Perazzolli M."/>
            <person name="Eldredge G."/>
            <person name="Gatto P."/>
            <person name="Oyzerski R."/>
            <person name="Moretto M."/>
            <person name="Gutin N."/>
            <person name="Stefanini M."/>
            <person name="Chen Y."/>
            <person name="Segala C."/>
            <person name="Davenport C."/>
            <person name="Dematte L."/>
            <person name="Mraz A."/>
            <person name="Battilana J."/>
            <person name="Stormo K."/>
            <person name="Costa F."/>
            <person name="Tao Q."/>
            <person name="Si-Ammour A."/>
            <person name="Harkins T."/>
            <person name="Lackey A."/>
            <person name="Perbost C."/>
            <person name="Taillon B."/>
            <person name="Stella A."/>
            <person name="Solovyev V."/>
            <person name="Fawcett J.A."/>
            <person name="Sterck L."/>
            <person name="Vandepoele K."/>
            <person name="Grando S.M."/>
            <person name="Toppo S."/>
            <person name="Moser C."/>
            <person name="Lanchbury J."/>
            <person name="Bogden R."/>
            <person name="Skolnick M."/>
            <person name="Sgaramella V."/>
            <person name="Bhatnagar S.K."/>
            <person name="Fontana P."/>
            <person name="Gutin A."/>
            <person name="Van de Peer Y."/>
            <person name="Salamini F."/>
            <person name="Viola R."/>
        </authorList>
    </citation>
    <scope>NUCLEOTIDE SEQUENCE</scope>
</reference>
<dbReference type="InterPro" id="IPR054722">
    <property type="entry name" value="PolX-like_BBD"/>
</dbReference>
<dbReference type="AlphaFoldDB" id="A5ALT7"/>
<feature type="compositionally biased region" description="Polar residues" evidence="2">
    <location>
        <begin position="37"/>
        <end position="48"/>
    </location>
</feature>
<proteinExistence type="predicted"/>
<dbReference type="Pfam" id="PF00665">
    <property type="entry name" value="rve"/>
    <property type="match status" value="1"/>
</dbReference>
<gene>
    <name evidence="4" type="ORF">VITISV_021425</name>
</gene>
<feature type="domain" description="Integrase catalytic" evidence="3">
    <location>
        <begin position="242"/>
        <end position="338"/>
    </location>
</feature>
<dbReference type="EMBL" id="AM429737">
    <property type="protein sequence ID" value="CAN66871.1"/>
    <property type="molecule type" value="Genomic_DNA"/>
</dbReference>
<accession>A5ALT7</accession>
<dbReference type="PROSITE" id="PS50994">
    <property type="entry name" value="INTEGRASE"/>
    <property type="match status" value="1"/>
</dbReference>
<dbReference type="InterPro" id="IPR036397">
    <property type="entry name" value="RNaseH_sf"/>
</dbReference>
<dbReference type="Gene3D" id="3.30.420.10">
    <property type="entry name" value="Ribonuclease H-like superfamily/Ribonuclease H"/>
    <property type="match status" value="1"/>
</dbReference>
<dbReference type="GO" id="GO:0006508">
    <property type="term" value="P:proteolysis"/>
    <property type="evidence" value="ECO:0007669"/>
    <property type="project" value="UniProtKB-KW"/>
</dbReference>
<evidence type="ECO:0000259" key="3">
    <source>
        <dbReference type="PROSITE" id="PS50994"/>
    </source>
</evidence>
<feature type="compositionally biased region" description="Acidic residues" evidence="2">
    <location>
        <begin position="11"/>
        <end position="31"/>
    </location>
</feature>
<keyword evidence="1" id="KW-0645">Protease</keyword>
<name>A5ALT7_VITVI</name>
<dbReference type="InterPro" id="IPR039537">
    <property type="entry name" value="Retrotran_Ty1/copia-like"/>
</dbReference>
<dbReference type="GO" id="GO:0003676">
    <property type="term" value="F:nucleic acid binding"/>
    <property type="evidence" value="ECO:0007669"/>
    <property type="project" value="InterPro"/>
</dbReference>
<sequence>MKIEVIHLEVAELDEEEREEEMEEVEEDSTMEESSLNEEGSSFSKFKNNQQASCAEEKEADENMFYACQSAAEQKNNVWSLDSGCTNHMTGNKNIFLDMDTTINSQGKAQLAFKLKSLEQNLLSVGQLVEHGYKLHFEYNECTIYDNEQRRNLVKKIKMEKNRSFPIVFKYAENVALRMEDVEEAWLWHRRFGHLNFNSLKMLYQRKMVQGLPNTIEEKNEVCDGCALGKHHRQSFLKGVAWRAKKVLELIHTDICGPMSIPSQGNNKYFVLFIDDFTRMTWVFFMKQKSEVFSIFKKFKSFVEKQSGCYIKTLRSDKGMEYTSSQFGNFCKDEGIER</sequence>
<protein>
    <recommendedName>
        <fullName evidence="3">Integrase catalytic domain-containing protein</fullName>
    </recommendedName>
</protein>
<evidence type="ECO:0000313" key="4">
    <source>
        <dbReference type="EMBL" id="CAN66871.1"/>
    </source>
</evidence>
<dbReference type="InterPro" id="IPR012337">
    <property type="entry name" value="RNaseH-like_sf"/>
</dbReference>
<dbReference type="PANTHER" id="PTHR42648">
    <property type="entry name" value="TRANSPOSASE, PUTATIVE-RELATED"/>
    <property type="match status" value="1"/>
</dbReference>
<dbReference type="Pfam" id="PF22936">
    <property type="entry name" value="Pol_BBD"/>
    <property type="match status" value="1"/>
</dbReference>
<evidence type="ECO:0000256" key="2">
    <source>
        <dbReference type="SAM" id="MobiDB-lite"/>
    </source>
</evidence>
<organism evidence="4">
    <name type="scientific">Vitis vinifera</name>
    <name type="common">Grape</name>
    <dbReference type="NCBI Taxonomy" id="29760"/>
    <lineage>
        <taxon>Eukaryota</taxon>
        <taxon>Viridiplantae</taxon>
        <taxon>Streptophyta</taxon>
        <taxon>Embryophyta</taxon>
        <taxon>Tracheophyta</taxon>
        <taxon>Spermatophyta</taxon>
        <taxon>Magnoliopsida</taxon>
        <taxon>eudicotyledons</taxon>
        <taxon>Gunneridae</taxon>
        <taxon>Pentapetalae</taxon>
        <taxon>rosids</taxon>
        <taxon>Vitales</taxon>
        <taxon>Vitaceae</taxon>
        <taxon>Viteae</taxon>
        <taxon>Vitis</taxon>
    </lineage>
</organism>
<dbReference type="PANTHER" id="PTHR42648:SF18">
    <property type="entry name" value="RETROTRANSPOSON, UNCLASSIFIED-LIKE PROTEIN"/>
    <property type="match status" value="1"/>
</dbReference>
<dbReference type="GO" id="GO:0015074">
    <property type="term" value="P:DNA integration"/>
    <property type="evidence" value="ECO:0007669"/>
    <property type="project" value="InterPro"/>
</dbReference>